<evidence type="ECO:0000313" key="5">
    <source>
        <dbReference type="EMBL" id="GGS45236.1"/>
    </source>
</evidence>
<keyword evidence="6" id="KW-1185">Reference proteome</keyword>
<dbReference type="GO" id="GO:0003700">
    <property type="term" value="F:DNA-binding transcription factor activity"/>
    <property type="evidence" value="ECO:0007669"/>
    <property type="project" value="TreeGrafter"/>
</dbReference>
<evidence type="ECO:0000256" key="2">
    <source>
        <dbReference type="ARBA" id="ARBA00023125"/>
    </source>
</evidence>
<dbReference type="EMBL" id="BMSL01000010">
    <property type="protein sequence ID" value="GGS45236.1"/>
    <property type="molecule type" value="Genomic_DNA"/>
</dbReference>
<dbReference type="Pfam" id="PF00440">
    <property type="entry name" value="TetR_N"/>
    <property type="match status" value="1"/>
</dbReference>
<dbReference type="SUPFAM" id="SSF46689">
    <property type="entry name" value="Homeodomain-like"/>
    <property type="match status" value="1"/>
</dbReference>
<dbReference type="InterPro" id="IPR050109">
    <property type="entry name" value="HTH-type_TetR-like_transc_reg"/>
</dbReference>
<dbReference type="InterPro" id="IPR009057">
    <property type="entry name" value="Homeodomain-like_sf"/>
</dbReference>
<evidence type="ECO:0000256" key="1">
    <source>
        <dbReference type="ARBA" id="ARBA00023015"/>
    </source>
</evidence>
<evidence type="ECO:0000313" key="6">
    <source>
        <dbReference type="Proteomes" id="UP000653493"/>
    </source>
</evidence>
<reference evidence="5" key="1">
    <citation type="journal article" date="2014" name="Int. J. Syst. Evol. Microbiol.">
        <title>Complete genome sequence of Corynebacterium casei LMG S-19264T (=DSM 44701T), isolated from a smear-ripened cheese.</title>
        <authorList>
            <consortium name="US DOE Joint Genome Institute (JGI-PGF)"/>
            <person name="Walter F."/>
            <person name="Albersmeier A."/>
            <person name="Kalinowski J."/>
            <person name="Ruckert C."/>
        </authorList>
    </citation>
    <scope>NUCLEOTIDE SEQUENCE</scope>
    <source>
        <strain evidence="5">JCM 4234</strain>
    </source>
</reference>
<protein>
    <submittedName>
        <fullName evidence="5">TetR family transcriptional regulator</fullName>
    </submittedName>
</protein>
<organism evidence="5 6">
    <name type="scientific">Streptomyces griseoviridis</name>
    <dbReference type="NCBI Taxonomy" id="45398"/>
    <lineage>
        <taxon>Bacteria</taxon>
        <taxon>Bacillati</taxon>
        <taxon>Actinomycetota</taxon>
        <taxon>Actinomycetes</taxon>
        <taxon>Kitasatosporales</taxon>
        <taxon>Streptomycetaceae</taxon>
        <taxon>Streptomyces</taxon>
    </lineage>
</organism>
<evidence type="ECO:0000259" key="4">
    <source>
        <dbReference type="Pfam" id="PF00440"/>
    </source>
</evidence>
<keyword evidence="3" id="KW-0804">Transcription</keyword>
<dbReference type="PANTHER" id="PTHR30055">
    <property type="entry name" value="HTH-TYPE TRANSCRIPTIONAL REGULATOR RUTR"/>
    <property type="match status" value="1"/>
</dbReference>
<evidence type="ECO:0000256" key="3">
    <source>
        <dbReference type="ARBA" id="ARBA00023163"/>
    </source>
</evidence>
<dbReference type="PANTHER" id="PTHR30055:SF234">
    <property type="entry name" value="HTH-TYPE TRANSCRIPTIONAL REGULATOR BETI"/>
    <property type="match status" value="1"/>
</dbReference>
<dbReference type="Gene3D" id="1.10.357.10">
    <property type="entry name" value="Tetracycline Repressor, domain 2"/>
    <property type="match status" value="1"/>
</dbReference>
<dbReference type="InterPro" id="IPR001647">
    <property type="entry name" value="HTH_TetR"/>
</dbReference>
<dbReference type="GO" id="GO:0000976">
    <property type="term" value="F:transcription cis-regulatory region binding"/>
    <property type="evidence" value="ECO:0007669"/>
    <property type="project" value="TreeGrafter"/>
</dbReference>
<reference evidence="5" key="2">
    <citation type="submission" date="2020-09" db="EMBL/GenBank/DDBJ databases">
        <authorList>
            <person name="Sun Q."/>
            <person name="Ohkuma M."/>
        </authorList>
    </citation>
    <scope>NUCLEOTIDE SEQUENCE</scope>
    <source>
        <strain evidence="5">JCM 4234</strain>
    </source>
</reference>
<sequence length="216" mass="23564">MTGARPAARSAATREAIMAAAERLYAEQGLATVSNRQISEAAGQGNVTAVGYHFGTRLDLVRAIMARHGREVDALRERHVSGLRDGGDLRDWVRCLVRPVTEHLGTLGVPSWQARFSVQVLTDPVARNLITDEALTRPGLQAVIRGLERCLSPLPPGVRRRRGGMARTLIIQTCSEWERDLADGNALPSYTWSDIADELEDAVVGLFTAPVTHPHT</sequence>
<dbReference type="Proteomes" id="UP000653493">
    <property type="component" value="Unassembled WGS sequence"/>
</dbReference>
<feature type="domain" description="HTH tetR-type" evidence="4">
    <location>
        <begin position="17"/>
        <end position="64"/>
    </location>
</feature>
<gene>
    <name evidence="5" type="ORF">GCM10010238_38890</name>
</gene>
<dbReference type="AlphaFoldDB" id="A0A918GMF5"/>
<keyword evidence="2" id="KW-0238">DNA-binding</keyword>
<name>A0A918GMF5_STRGD</name>
<accession>A0A918GMF5</accession>
<keyword evidence="1" id="KW-0805">Transcription regulation</keyword>
<proteinExistence type="predicted"/>
<comment type="caution">
    <text evidence="5">The sequence shown here is derived from an EMBL/GenBank/DDBJ whole genome shotgun (WGS) entry which is preliminary data.</text>
</comment>